<dbReference type="HOGENOM" id="CLU_675086_0_0_1"/>
<feature type="region of interest" description="Disordered" evidence="1">
    <location>
        <begin position="313"/>
        <end position="336"/>
    </location>
</feature>
<dbReference type="PANTHER" id="PTHR33075:SF7">
    <property type="entry name" value="OS02G0303350 PROTEIN"/>
    <property type="match status" value="1"/>
</dbReference>
<evidence type="ECO:0000256" key="1">
    <source>
        <dbReference type="SAM" id="MobiDB-lite"/>
    </source>
</evidence>
<dbReference type="EnsemblPlants" id="OBART01G17500.1">
    <property type="protein sequence ID" value="OBART01G17500.1"/>
    <property type="gene ID" value="OBART01G17500"/>
</dbReference>
<sequence>MANININLGRFLDVGQHVYDGSPNHLFHDDLMIPTPQRSTLTRDTLVEAFGFHYNGVNVVKFRNHDRGSNWRAAYVDRVGWIMFLGCPLDFHTTSYISRGVGLFGWLDYWQEVDIIPDKVMMRAFFDDVPRRIVFKQIPTQRGQGESWTFCRKMKICQLWVLHLHLRNNLLIRVQPGMTKRSHHSKMKVGAIGITKQKTSRQLVNLGHKHIIMYADETPEQQLTLPQSSISEDMQGKIEELSARLRASSESYLEQDPRMGIGKPKGMSAKKLKELVESDFDCDFYSDVDSSSSYCSILFLQKMGVNMCGLSPDEVAEGKLGGDKMEKLPRPAEDDE</sequence>
<dbReference type="Gramene" id="OBART01G17500.1">
    <property type="protein sequence ID" value="OBART01G17500.1"/>
    <property type="gene ID" value="OBART01G17500"/>
</dbReference>
<dbReference type="PANTHER" id="PTHR33075">
    <property type="entry name" value="OS02G0499800 PROTEIN"/>
    <property type="match status" value="1"/>
</dbReference>
<dbReference type="PaxDb" id="65489-OBART01G17500.1"/>
<reference evidence="3" key="1">
    <citation type="journal article" date="2009" name="Rice">
        <title>De Novo Next Generation Sequencing of Plant Genomes.</title>
        <authorList>
            <person name="Rounsley S."/>
            <person name="Marri P.R."/>
            <person name="Yu Y."/>
            <person name="He R."/>
            <person name="Sisneros N."/>
            <person name="Goicoechea J.L."/>
            <person name="Lee S.J."/>
            <person name="Angelova A."/>
            <person name="Kudrna D."/>
            <person name="Luo M."/>
            <person name="Affourtit J."/>
            <person name="Desany B."/>
            <person name="Knight J."/>
            <person name="Niazi F."/>
            <person name="Egholm M."/>
            <person name="Wing R.A."/>
        </authorList>
    </citation>
    <scope>NUCLEOTIDE SEQUENCE [LARGE SCALE GENOMIC DNA]</scope>
    <source>
        <strain evidence="3">cv. IRGC 105608</strain>
    </source>
</reference>
<organism evidence="3">
    <name type="scientific">Oryza barthii</name>
    <dbReference type="NCBI Taxonomy" id="65489"/>
    <lineage>
        <taxon>Eukaryota</taxon>
        <taxon>Viridiplantae</taxon>
        <taxon>Streptophyta</taxon>
        <taxon>Embryophyta</taxon>
        <taxon>Tracheophyta</taxon>
        <taxon>Spermatophyta</taxon>
        <taxon>Magnoliopsida</taxon>
        <taxon>Liliopsida</taxon>
        <taxon>Poales</taxon>
        <taxon>Poaceae</taxon>
        <taxon>BOP clade</taxon>
        <taxon>Oryzoideae</taxon>
        <taxon>Oryzeae</taxon>
        <taxon>Oryzinae</taxon>
        <taxon>Oryza</taxon>
    </lineage>
</organism>
<dbReference type="InterPro" id="IPR056018">
    <property type="entry name" value="DUF7597"/>
</dbReference>
<reference evidence="3" key="2">
    <citation type="submission" date="2015-03" db="UniProtKB">
        <authorList>
            <consortium name="EnsemblPlants"/>
        </authorList>
    </citation>
    <scope>IDENTIFICATION</scope>
</reference>
<evidence type="ECO:0000313" key="4">
    <source>
        <dbReference type="Proteomes" id="UP000026960"/>
    </source>
</evidence>
<evidence type="ECO:0000259" key="2">
    <source>
        <dbReference type="Pfam" id="PF24530"/>
    </source>
</evidence>
<feature type="compositionally biased region" description="Basic and acidic residues" evidence="1">
    <location>
        <begin position="316"/>
        <end position="336"/>
    </location>
</feature>
<dbReference type="Proteomes" id="UP000026960">
    <property type="component" value="Chromosome 1"/>
</dbReference>
<proteinExistence type="predicted"/>
<keyword evidence="4" id="KW-1185">Reference proteome</keyword>
<name>A0A0D3EPG3_9ORYZ</name>
<protein>
    <recommendedName>
        <fullName evidence="2">DUF7597 domain-containing protein</fullName>
    </recommendedName>
</protein>
<evidence type="ECO:0000313" key="3">
    <source>
        <dbReference type="EnsemblPlants" id="OBART01G17500.1"/>
    </source>
</evidence>
<dbReference type="Pfam" id="PF24530">
    <property type="entry name" value="DUF7597"/>
    <property type="match status" value="1"/>
</dbReference>
<feature type="domain" description="DUF7597" evidence="2">
    <location>
        <begin position="38"/>
        <end position="74"/>
    </location>
</feature>
<accession>A0A0D3EPG3</accession>
<dbReference type="AlphaFoldDB" id="A0A0D3EPG3"/>